<dbReference type="Pfam" id="PF02082">
    <property type="entry name" value="Rrf2"/>
    <property type="match status" value="1"/>
</dbReference>
<sequence>MTHFIHREADYAIRIVAYLSGKNEKIKIKEVCEKLYLSKPIVIKIVHKLRKCGIIITETGKNGGIKVSPRIVDLTLYDVLVCMGFNSSINICVDKPEECELNPICNITYFFSNIQNQIIDQLKKAKVKDFIFEDKELESLY</sequence>
<dbReference type="AlphaFoldDB" id="A0A5D0MS07"/>
<dbReference type="PANTHER" id="PTHR33221:SF2">
    <property type="entry name" value="TRANSCRIPTIONAL REGULATOR"/>
    <property type="match status" value="1"/>
</dbReference>
<comment type="caution">
    <text evidence="1">The sequence shown here is derived from an EMBL/GenBank/DDBJ whole genome shotgun (WGS) entry which is preliminary data.</text>
</comment>
<dbReference type="PROSITE" id="PS51197">
    <property type="entry name" value="HTH_RRF2_2"/>
    <property type="match status" value="1"/>
</dbReference>
<name>A0A5D0MS07_FLESI</name>
<evidence type="ECO:0000313" key="1">
    <source>
        <dbReference type="EMBL" id="TYB34721.1"/>
    </source>
</evidence>
<dbReference type="InterPro" id="IPR000944">
    <property type="entry name" value="Tscrpt_reg_Rrf2"/>
</dbReference>
<dbReference type="InterPro" id="IPR036388">
    <property type="entry name" value="WH-like_DNA-bd_sf"/>
</dbReference>
<protein>
    <submittedName>
        <fullName evidence="1">Rrf2 family transcriptional regulator</fullName>
    </submittedName>
</protein>
<dbReference type="Gene3D" id="1.10.10.10">
    <property type="entry name" value="Winged helix-like DNA-binding domain superfamily/Winged helix DNA-binding domain"/>
    <property type="match status" value="1"/>
</dbReference>
<reference evidence="1 2" key="1">
    <citation type="submission" date="2019-08" db="EMBL/GenBank/DDBJ databases">
        <title>Genomic characterization of a novel candidate phylum (ARYD3) from a high temperature, high salinity tertiary oil reservoir in north central Oklahoma, USA.</title>
        <authorList>
            <person name="Youssef N.H."/>
            <person name="Yadav A."/>
            <person name="Elshahed M.S."/>
        </authorList>
    </citation>
    <scope>NUCLEOTIDE SEQUENCE [LARGE SCALE GENOMIC DNA]</scope>
    <source>
        <strain evidence="1">ARYD1</strain>
    </source>
</reference>
<organism evidence="1 2">
    <name type="scientific">Flexistipes sinusarabici</name>
    <dbReference type="NCBI Taxonomy" id="2352"/>
    <lineage>
        <taxon>Bacteria</taxon>
        <taxon>Pseudomonadati</taxon>
        <taxon>Deferribacterota</taxon>
        <taxon>Deferribacteres</taxon>
        <taxon>Deferribacterales</taxon>
        <taxon>Flexistipitaceae</taxon>
        <taxon>Flexistipes</taxon>
    </lineage>
</organism>
<dbReference type="SUPFAM" id="SSF46785">
    <property type="entry name" value="Winged helix' DNA-binding domain"/>
    <property type="match status" value="1"/>
</dbReference>
<dbReference type="RefSeq" id="WP_303700244.1">
    <property type="nucleotide sequence ID" value="NZ_VSIV01000053.1"/>
</dbReference>
<dbReference type="Proteomes" id="UP000323337">
    <property type="component" value="Unassembled WGS sequence"/>
</dbReference>
<gene>
    <name evidence="1" type="ORF">FXF49_02040</name>
</gene>
<dbReference type="EMBL" id="VSIV01000053">
    <property type="protein sequence ID" value="TYB34721.1"/>
    <property type="molecule type" value="Genomic_DNA"/>
</dbReference>
<evidence type="ECO:0000313" key="2">
    <source>
        <dbReference type="Proteomes" id="UP000323337"/>
    </source>
</evidence>
<dbReference type="InterPro" id="IPR036390">
    <property type="entry name" value="WH_DNA-bd_sf"/>
</dbReference>
<dbReference type="GO" id="GO:0005829">
    <property type="term" value="C:cytosol"/>
    <property type="evidence" value="ECO:0007669"/>
    <property type="project" value="TreeGrafter"/>
</dbReference>
<dbReference type="PANTHER" id="PTHR33221">
    <property type="entry name" value="WINGED HELIX-TURN-HELIX TRANSCRIPTIONAL REGULATOR, RRF2 FAMILY"/>
    <property type="match status" value="1"/>
</dbReference>
<accession>A0A5D0MS07</accession>
<proteinExistence type="predicted"/>
<dbReference type="GO" id="GO:0003700">
    <property type="term" value="F:DNA-binding transcription factor activity"/>
    <property type="evidence" value="ECO:0007669"/>
    <property type="project" value="TreeGrafter"/>
</dbReference>